<dbReference type="SUPFAM" id="SSF51569">
    <property type="entry name" value="Aldolase"/>
    <property type="match status" value="1"/>
</dbReference>
<dbReference type="SUPFAM" id="SSF51269">
    <property type="entry name" value="AFP III-like domain"/>
    <property type="match status" value="1"/>
</dbReference>
<dbReference type="InterPro" id="IPR006190">
    <property type="entry name" value="SAF_AFP_Neu5Ac"/>
</dbReference>
<dbReference type="InterPro" id="IPR013785">
    <property type="entry name" value="Aldolase_TIM"/>
</dbReference>
<dbReference type="InterPro" id="IPR013132">
    <property type="entry name" value="PseI/NeuA/B-like_N"/>
</dbReference>
<dbReference type="Proteomes" id="UP000886070">
    <property type="component" value="Unassembled WGS sequence"/>
</dbReference>
<sequence>MRKVKVSGKVVGEGESCFIVAEAGINHNGDVILAKRLIDAAKKAGADAVKFQTFKAKNILTEDAVKANYQKESRKDQESQYEMVRRLELNREDFKELADYAKKKDIIFLSSPFDIESVDLLCEIDVPAFKIPSGEITNLPFLRYIAKKKKPIILSTGMSKLGEVEDAIDVIRDEGVEDIVLLHCVTGYPVEPQDVNLRTLQTLRCAFGLPVGFSDHTLSLTIPAVAFALGACVIEKHLTLDKNLPGPDHKASLEPDEFKKMVNSVREVEKALGDGIKRPTEKEEEIKKVVRKSIVAKEFIPEGVSLTENMLTFKRPGTGIEPRYVDFIIGRKTKQAIGKDELISMDKIE</sequence>
<dbReference type="InterPro" id="IPR013974">
    <property type="entry name" value="SAF"/>
</dbReference>
<gene>
    <name evidence="2" type="primary">neuB</name>
    <name evidence="2" type="ORF">ENL39_04750</name>
</gene>
<dbReference type="Gene3D" id="3.90.1210.10">
    <property type="entry name" value="Antifreeze-like/N-acetylneuraminic acid synthase C-terminal domain"/>
    <property type="match status" value="1"/>
</dbReference>
<dbReference type="InterPro" id="IPR036732">
    <property type="entry name" value="AFP_Neu5c_C_sf"/>
</dbReference>
<dbReference type="CDD" id="cd11615">
    <property type="entry name" value="SAF_NeuB_like"/>
    <property type="match status" value="1"/>
</dbReference>
<evidence type="ECO:0000259" key="1">
    <source>
        <dbReference type="PROSITE" id="PS50844"/>
    </source>
</evidence>
<dbReference type="PANTHER" id="PTHR42966">
    <property type="entry name" value="N-ACETYLNEURAMINATE SYNTHASE"/>
    <property type="match status" value="1"/>
</dbReference>
<keyword evidence="2" id="KW-0808">Transferase</keyword>
<dbReference type="PROSITE" id="PS50844">
    <property type="entry name" value="AFP_LIKE"/>
    <property type="match status" value="1"/>
</dbReference>
<proteinExistence type="predicted"/>
<dbReference type="AlphaFoldDB" id="A0A7V5LZ75"/>
<dbReference type="PANTHER" id="PTHR42966:SF1">
    <property type="entry name" value="SIALIC ACID SYNTHASE"/>
    <property type="match status" value="1"/>
</dbReference>
<dbReference type="Pfam" id="PF08666">
    <property type="entry name" value="SAF"/>
    <property type="match status" value="1"/>
</dbReference>
<dbReference type="InterPro" id="IPR020007">
    <property type="entry name" value="NeuB/NeuA"/>
</dbReference>
<dbReference type="SMART" id="SM00858">
    <property type="entry name" value="SAF"/>
    <property type="match status" value="1"/>
</dbReference>
<dbReference type="GO" id="GO:0047444">
    <property type="term" value="F:N-acylneuraminate-9-phosphate synthase activity"/>
    <property type="evidence" value="ECO:0007669"/>
    <property type="project" value="TreeGrafter"/>
</dbReference>
<dbReference type="InterPro" id="IPR051690">
    <property type="entry name" value="PseI-like"/>
</dbReference>
<dbReference type="GO" id="GO:0050462">
    <property type="term" value="F:N-acetylneuraminate synthase activity"/>
    <property type="evidence" value="ECO:0007669"/>
    <property type="project" value="UniProtKB-EC"/>
</dbReference>
<comment type="caution">
    <text evidence="2">The sequence shown here is derived from an EMBL/GenBank/DDBJ whole genome shotgun (WGS) entry which is preliminary data.</text>
</comment>
<dbReference type="InterPro" id="IPR057736">
    <property type="entry name" value="SAF_PseI/NeuA/NeuB"/>
</dbReference>
<dbReference type="EC" id="2.5.1.56" evidence="2"/>
<dbReference type="GO" id="GO:0016051">
    <property type="term" value="P:carbohydrate biosynthetic process"/>
    <property type="evidence" value="ECO:0007669"/>
    <property type="project" value="InterPro"/>
</dbReference>
<evidence type="ECO:0000313" key="2">
    <source>
        <dbReference type="EMBL" id="HHF98776.1"/>
    </source>
</evidence>
<dbReference type="EMBL" id="DRTT01000133">
    <property type="protein sequence ID" value="HHF98776.1"/>
    <property type="molecule type" value="Genomic_DNA"/>
</dbReference>
<reference evidence="2" key="1">
    <citation type="journal article" date="2020" name="mSystems">
        <title>Genome- and Community-Level Interaction Insights into Carbon Utilization and Element Cycling Functions of Hydrothermarchaeota in Hydrothermal Sediment.</title>
        <authorList>
            <person name="Zhou Z."/>
            <person name="Liu Y."/>
            <person name="Xu W."/>
            <person name="Pan J."/>
            <person name="Luo Z.H."/>
            <person name="Li M."/>
        </authorList>
    </citation>
    <scope>NUCLEOTIDE SEQUENCE [LARGE SCALE GENOMIC DNA]</scope>
    <source>
        <strain evidence="2">HyVt-92</strain>
    </source>
</reference>
<dbReference type="NCBIfam" id="TIGR03569">
    <property type="entry name" value="NeuB_NnaB"/>
    <property type="match status" value="1"/>
</dbReference>
<name>A0A7V5LZ75_UNCAE</name>
<feature type="domain" description="AFP-like" evidence="1">
    <location>
        <begin position="293"/>
        <end position="349"/>
    </location>
</feature>
<dbReference type="Gene3D" id="3.20.20.70">
    <property type="entry name" value="Aldolase class I"/>
    <property type="match status" value="1"/>
</dbReference>
<accession>A0A7V5LZ75</accession>
<protein>
    <submittedName>
        <fullName evidence="2">N-acetylneuraminate synthase</fullName>
        <ecNumber evidence="2">2.5.1.56</ecNumber>
    </submittedName>
</protein>
<dbReference type="Pfam" id="PF03102">
    <property type="entry name" value="NeuB"/>
    <property type="match status" value="1"/>
</dbReference>
<organism evidence="2">
    <name type="scientific">Aerophobetes bacterium</name>
    <dbReference type="NCBI Taxonomy" id="2030807"/>
    <lineage>
        <taxon>Bacteria</taxon>
        <taxon>Candidatus Aerophobota</taxon>
    </lineage>
</organism>